<evidence type="ECO:0000313" key="3">
    <source>
        <dbReference type="Proteomes" id="UP000246050"/>
    </source>
</evidence>
<name>A0A317DKG6_9ACTN</name>
<organism evidence="2 3">
    <name type="scientific">Micromonospora sicca</name>
    <dbReference type="NCBI Taxonomy" id="2202420"/>
    <lineage>
        <taxon>Bacteria</taxon>
        <taxon>Bacillati</taxon>
        <taxon>Actinomycetota</taxon>
        <taxon>Actinomycetes</taxon>
        <taxon>Micromonosporales</taxon>
        <taxon>Micromonosporaceae</taxon>
        <taxon>Micromonospora</taxon>
    </lineage>
</organism>
<sequence length="121" mass="13035">MSQPHRRAVPRTVTDVLLWLLAADVAAAHLPDPDRPGRCVNLRCTREAYPCPPALDAQHACQAATRPTLLARGRAQVIAPVTAAAARFAGWFPPTRPSTTPSRLPAPQPPHHRPLPSPRAA</sequence>
<evidence type="ECO:0000313" key="2">
    <source>
        <dbReference type="EMBL" id="PWR14882.1"/>
    </source>
</evidence>
<proteinExistence type="predicted"/>
<dbReference type="EMBL" id="QGKS01000211">
    <property type="protein sequence ID" value="PWR14882.1"/>
    <property type="molecule type" value="Genomic_DNA"/>
</dbReference>
<accession>A0A317DKG6</accession>
<comment type="caution">
    <text evidence="2">The sequence shown here is derived from an EMBL/GenBank/DDBJ whole genome shotgun (WGS) entry which is preliminary data.</text>
</comment>
<evidence type="ECO:0000256" key="1">
    <source>
        <dbReference type="SAM" id="MobiDB-lite"/>
    </source>
</evidence>
<dbReference type="AlphaFoldDB" id="A0A317DKG6"/>
<dbReference type="RefSeq" id="WP_109802024.1">
    <property type="nucleotide sequence ID" value="NZ_QGKS01000211.1"/>
</dbReference>
<protein>
    <submittedName>
        <fullName evidence="2">Uncharacterized protein</fullName>
    </submittedName>
</protein>
<gene>
    <name evidence="2" type="ORF">DKT69_14130</name>
</gene>
<reference evidence="2 3" key="1">
    <citation type="submission" date="2018-05" db="EMBL/GenBank/DDBJ databases">
        <title>Micromonosporas from Atacama Desert.</title>
        <authorList>
            <person name="Carro L."/>
            <person name="Golinska P."/>
            <person name="Klenk H.-P."/>
            <person name="Goodfellow M."/>
        </authorList>
    </citation>
    <scope>NUCLEOTIDE SEQUENCE [LARGE SCALE GENOMIC DNA]</scope>
    <source>
        <strain evidence="2 3">4G51</strain>
    </source>
</reference>
<dbReference type="OrthoDB" id="3405846at2"/>
<feature type="region of interest" description="Disordered" evidence="1">
    <location>
        <begin position="91"/>
        <end position="121"/>
    </location>
</feature>
<dbReference type="Proteomes" id="UP000246050">
    <property type="component" value="Unassembled WGS sequence"/>
</dbReference>